<dbReference type="EMBL" id="JBHSGD010000001">
    <property type="protein sequence ID" value="MFC4651522.1"/>
    <property type="molecule type" value="Genomic_DNA"/>
</dbReference>
<reference evidence="2" key="1">
    <citation type="journal article" date="2019" name="Int. J. Syst. Evol. Microbiol.">
        <title>The Global Catalogue of Microorganisms (GCM) 10K type strain sequencing project: providing services to taxonomists for standard genome sequencing and annotation.</title>
        <authorList>
            <consortium name="The Broad Institute Genomics Platform"/>
            <consortium name="The Broad Institute Genome Sequencing Center for Infectious Disease"/>
            <person name="Wu L."/>
            <person name="Ma J."/>
        </authorList>
    </citation>
    <scope>NUCLEOTIDE SEQUENCE [LARGE SCALE GENOMIC DNA]</scope>
    <source>
        <strain evidence="2">CCUG 63287</strain>
    </source>
</reference>
<sequence length="91" mass="10443">MKAMNGNSEVDAWTISHDVPTLEWVKENFAKHKFFWMEDMGGLFRAPSSSFLGGTGIYGSVGDVLIRDEKCNFTIVSSKKFYKHYKNIRED</sequence>
<accession>A0ABV9JAM3</accession>
<evidence type="ECO:0000313" key="1">
    <source>
        <dbReference type="EMBL" id="MFC4651522.1"/>
    </source>
</evidence>
<proteinExistence type="predicted"/>
<evidence type="ECO:0000313" key="2">
    <source>
        <dbReference type="Proteomes" id="UP001595987"/>
    </source>
</evidence>
<organism evidence="1 2">
    <name type="scientific">Lactococcus nasutitermitis</name>
    <dbReference type="NCBI Taxonomy" id="1652957"/>
    <lineage>
        <taxon>Bacteria</taxon>
        <taxon>Bacillati</taxon>
        <taxon>Bacillota</taxon>
        <taxon>Bacilli</taxon>
        <taxon>Lactobacillales</taxon>
        <taxon>Streptococcaceae</taxon>
        <taxon>Lactococcus</taxon>
    </lineage>
</organism>
<name>A0ABV9JAM3_9LACT</name>
<gene>
    <name evidence="1" type="ORF">ACFO26_01185</name>
</gene>
<keyword evidence="2" id="KW-1185">Reference proteome</keyword>
<comment type="caution">
    <text evidence="1">The sequence shown here is derived from an EMBL/GenBank/DDBJ whole genome shotgun (WGS) entry which is preliminary data.</text>
</comment>
<protein>
    <submittedName>
        <fullName evidence="1">Uncharacterized protein</fullName>
    </submittedName>
</protein>
<dbReference type="RefSeq" id="WP_213534267.1">
    <property type="nucleotide sequence ID" value="NZ_BOVQ01000003.1"/>
</dbReference>
<dbReference type="Proteomes" id="UP001595987">
    <property type="component" value="Unassembled WGS sequence"/>
</dbReference>